<comment type="caution">
    <text evidence="2">The sequence shown here is derived from an EMBL/GenBank/DDBJ whole genome shotgun (WGS) entry which is preliminary data.</text>
</comment>
<sequence length="150" mass="17479">MKIIIDNIEESAEEYVSFHVYHMTDRISQAISHLKETVTHIVGERNEELYTIAYEAILYIETVDKKSFLYTEEHVYSLRDKLYQLEEKLAIVDCIRVSKSMILNIDKIDAVYPTISGRFEARLVNQERVTISRSYVTNLKNKLGIGKDKS</sequence>
<dbReference type="GO" id="GO:0000156">
    <property type="term" value="F:phosphorelay response regulator activity"/>
    <property type="evidence" value="ECO:0007669"/>
    <property type="project" value="InterPro"/>
</dbReference>
<dbReference type="EMBL" id="JAEEGA010000011">
    <property type="protein sequence ID" value="MBP1042589.1"/>
    <property type="molecule type" value="Genomic_DNA"/>
</dbReference>
<accession>A0A940P6L6</accession>
<dbReference type="AlphaFoldDB" id="A0A940P6L6"/>
<protein>
    <submittedName>
        <fullName evidence="2">LytTR family transcriptional regulator DNA-binding domain-containing protein</fullName>
    </submittedName>
</protein>
<dbReference type="InterPro" id="IPR046947">
    <property type="entry name" value="LytR-like"/>
</dbReference>
<organism evidence="2 3">
    <name type="scientific">Vagococcus allomyrinae</name>
    <dbReference type="NCBI Taxonomy" id="2794353"/>
    <lineage>
        <taxon>Bacteria</taxon>
        <taxon>Bacillati</taxon>
        <taxon>Bacillota</taxon>
        <taxon>Bacilli</taxon>
        <taxon>Lactobacillales</taxon>
        <taxon>Enterococcaceae</taxon>
        <taxon>Vagococcus</taxon>
    </lineage>
</organism>
<dbReference type="InterPro" id="IPR007492">
    <property type="entry name" value="LytTR_DNA-bd_dom"/>
</dbReference>
<proteinExistence type="predicted"/>
<evidence type="ECO:0000313" key="3">
    <source>
        <dbReference type="Proteomes" id="UP000674938"/>
    </source>
</evidence>
<dbReference type="PROSITE" id="PS50930">
    <property type="entry name" value="HTH_LYTTR"/>
    <property type="match status" value="1"/>
</dbReference>
<evidence type="ECO:0000259" key="1">
    <source>
        <dbReference type="PROSITE" id="PS50930"/>
    </source>
</evidence>
<reference evidence="2" key="1">
    <citation type="submission" date="2020-12" db="EMBL/GenBank/DDBJ databases">
        <title>Vagococcus allomyrinae sp. nov. and Enterococcus lavae sp. nov., isolated from the larvae of Allomyrina dichotoma.</title>
        <authorList>
            <person name="Lee S.D."/>
        </authorList>
    </citation>
    <scope>NUCLEOTIDE SEQUENCE</scope>
    <source>
        <strain evidence="2">BWB3-3</strain>
    </source>
</reference>
<dbReference type="PANTHER" id="PTHR37299:SF4">
    <property type="entry name" value="TRANSCRIPTIONAL REGULATOR"/>
    <property type="match status" value="1"/>
</dbReference>
<dbReference type="RefSeq" id="WP_209529904.1">
    <property type="nucleotide sequence ID" value="NZ_JAEEGA010000011.1"/>
</dbReference>
<dbReference type="Pfam" id="PF04397">
    <property type="entry name" value="LytTR"/>
    <property type="match status" value="1"/>
</dbReference>
<dbReference type="Proteomes" id="UP000674938">
    <property type="component" value="Unassembled WGS sequence"/>
</dbReference>
<dbReference type="Gene3D" id="2.40.50.1020">
    <property type="entry name" value="LytTr DNA-binding domain"/>
    <property type="match status" value="1"/>
</dbReference>
<keyword evidence="3" id="KW-1185">Reference proteome</keyword>
<dbReference type="PANTHER" id="PTHR37299">
    <property type="entry name" value="TRANSCRIPTIONAL REGULATOR-RELATED"/>
    <property type="match status" value="1"/>
</dbReference>
<gene>
    <name evidence="2" type="ORF">I6N95_16355</name>
</gene>
<dbReference type="SMART" id="SM00850">
    <property type="entry name" value="LytTR"/>
    <property type="match status" value="1"/>
</dbReference>
<name>A0A940P6L6_9ENTE</name>
<keyword evidence="2" id="KW-0238">DNA-binding</keyword>
<feature type="domain" description="HTH LytTR-type" evidence="1">
    <location>
        <begin position="41"/>
        <end position="145"/>
    </location>
</feature>
<dbReference type="GO" id="GO:0003677">
    <property type="term" value="F:DNA binding"/>
    <property type="evidence" value="ECO:0007669"/>
    <property type="project" value="UniProtKB-KW"/>
</dbReference>
<evidence type="ECO:0000313" key="2">
    <source>
        <dbReference type="EMBL" id="MBP1042589.1"/>
    </source>
</evidence>